<dbReference type="Proteomes" id="UP000544872">
    <property type="component" value="Unassembled WGS sequence"/>
</dbReference>
<reference evidence="7 8" key="1">
    <citation type="submission" date="2020-08" db="EMBL/GenBank/DDBJ databases">
        <title>Genomic Encyclopedia of Type Strains, Phase IV (KMG-IV): sequencing the most valuable type-strain genomes for metagenomic binning, comparative biology and taxonomic classification.</title>
        <authorList>
            <person name="Goeker M."/>
        </authorList>
    </citation>
    <scope>NUCLEOTIDE SEQUENCE [LARGE SCALE GENOMIC DNA]</scope>
    <source>
        <strain evidence="7 8">DSM 11590</strain>
    </source>
</reference>
<dbReference type="AlphaFoldDB" id="A0A7X0DM48"/>
<name>A0A7X0DM48_NOVIT</name>
<dbReference type="InterPro" id="IPR038532">
    <property type="entry name" value="NDUFS4-like_sf"/>
</dbReference>
<dbReference type="GO" id="GO:0016020">
    <property type="term" value="C:membrane"/>
    <property type="evidence" value="ECO:0007669"/>
    <property type="project" value="UniProtKB-SubCell"/>
</dbReference>
<evidence type="ECO:0000256" key="2">
    <source>
        <dbReference type="ARBA" id="ARBA00022448"/>
    </source>
</evidence>
<sequence>MATVVRIFRPAKNAMQSGRGTLGTWILEVEASAPIANDGLMGWAGSADTAKQIRLKFASREDAVSYAKRQGWTIRLSEPNERSIRPKSYAENFAFNRVS</sequence>
<comment type="subcellular location">
    <subcellularLocation>
        <location evidence="1">Membrane</location>
    </subcellularLocation>
</comment>
<evidence type="ECO:0000256" key="1">
    <source>
        <dbReference type="ARBA" id="ARBA00004370"/>
    </source>
</evidence>
<dbReference type="GO" id="GO:0022900">
    <property type="term" value="P:electron transport chain"/>
    <property type="evidence" value="ECO:0007669"/>
    <property type="project" value="InterPro"/>
</dbReference>
<evidence type="ECO:0000313" key="7">
    <source>
        <dbReference type="EMBL" id="MBB6210616.1"/>
    </source>
</evidence>
<organism evidence="7 8">
    <name type="scientific">Novispirillum itersonii</name>
    <name type="common">Aquaspirillum itersonii</name>
    <dbReference type="NCBI Taxonomy" id="189"/>
    <lineage>
        <taxon>Bacteria</taxon>
        <taxon>Pseudomonadati</taxon>
        <taxon>Pseudomonadota</taxon>
        <taxon>Alphaproteobacteria</taxon>
        <taxon>Rhodospirillales</taxon>
        <taxon>Novispirillaceae</taxon>
        <taxon>Novispirillum</taxon>
    </lineage>
</organism>
<gene>
    <name evidence="7" type="ORF">FHS48_002032</name>
</gene>
<dbReference type="InterPro" id="IPR006885">
    <property type="entry name" value="NADH_UbQ_FeS_4_mit-like"/>
</dbReference>
<comment type="caution">
    <text evidence="7">The sequence shown here is derived from an EMBL/GenBank/DDBJ whole genome shotgun (WGS) entry which is preliminary data.</text>
</comment>
<evidence type="ECO:0000256" key="3">
    <source>
        <dbReference type="ARBA" id="ARBA00022660"/>
    </source>
</evidence>
<dbReference type="PANTHER" id="PTHR12219:SF8">
    <property type="entry name" value="NADH DEHYDROGENASE [UBIQUINONE] IRON-SULFUR PROTEIN 4, MITOCHONDRIAL"/>
    <property type="match status" value="1"/>
</dbReference>
<dbReference type="Gene3D" id="3.30.160.190">
    <property type="entry name" value="atu1810 like domain"/>
    <property type="match status" value="1"/>
</dbReference>
<keyword evidence="8" id="KW-1185">Reference proteome</keyword>
<keyword evidence="6" id="KW-0472">Membrane</keyword>
<evidence type="ECO:0000256" key="6">
    <source>
        <dbReference type="ARBA" id="ARBA00023136"/>
    </source>
</evidence>
<dbReference type="PANTHER" id="PTHR12219">
    <property type="entry name" value="NADH-UBIQUINONE OXIDOREDUCTASE"/>
    <property type="match status" value="1"/>
</dbReference>
<keyword evidence="3" id="KW-0679">Respiratory chain</keyword>
<protein>
    <recommendedName>
        <fullName evidence="9">Oxidoreductase</fullName>
    </recommendedName>
</protein>
<keyword evidence="5" id="KW-0249">Electron transport</keyword>
<keyword evidence="2" id="KW-0813">Transport</keyword>
<evidence type="ECO:0000256" key="5">
    <source>
        <dbReference type="ARBA" id="ARBA00022982"/>
    </source>
</evidence>
<proteinExistence type="predicted"/>
<evidence type="ECO:0000313" key="8">
    <source>
        <dbReference type="Proteomes" id="UP000544872"/>
    </source>
</evidence>
<dbReference type="RefSeq" id="WP_184263438.1">
    <property type="nucleotide sequence ID" value="NZ_JACIIX010000006.1"/>
</dbReference>
<evidence type="ECO:0000256" key="4">
    <source>
        <dbReference type="ARBA" id="ARBA00022946"/>
    </source>
</evidence>
<dbReference type="Pfam" id="PF04800">
    <property type="entry name" value="NDUS4"/>
    <property type="match status" value="1"/>
</dbReference>
<evidence type="ECO:0008006" key="9">
    <source>
        <dbReference type="Google" id="ProtNLM"/>
    </source>
</evidence>
<keyword evidence="4" id="KW-0809">Transit peptide</keyword>
<dbReference type="EMBL" id="JACIIX010000006">
    <property type="protein sequence ID" value="MBB6210616.1"/>
    <property type="molecule type" value="Genomic_DNA"/>
</dbReference>
<accession>A0A7X0DM48</accession>